<dbReference type="Proteomes" id="UP000693981">
    <property type="component" value="Unassembled WGS sequence"/>
</dbReference>
<reference evidence="3" key="1">
    <citation type="submission" date="2021-02" db="EMBL/GenBank/DDBJ databases">
        <authorList>
            <person name="Palmer J.M."/>
        </authorList>
    </citation>
    <scope>NUCLEOTIDE SEQUENCE</scope>
    <source>
        <strain evidence="3">SCRP23</strain>
    </source>
</reference>
<dbReference type="OrthoDB" id="167477at2759"/>
<keyword evidence="2" id="KW-0472">Membrane</keyword>
<dbReference type="EMBL" id="JAGDFL010000275">
    <property type="protein sequence ID" value="KAG7394401.1"/>
    <property type="molecule type" value="Genomic_DNA"/>
</dbReference>
<dbReference type="AlphaFoldDB" id="A0A8T1WMH0"/>
<proteinExistence type="predicted"/>
<gene>
    <name evidence="3" type="primary">ANKRD60_4</name>
    <name evidence="3" type="ORF">PHYBOEH_005244</name>
</gene>
<keyword evidence="4" id="KW-1185">Reference proteome</keyword>
<evidence type="ECO:0000313" key="3">
    <source>
        <dbReference type="EMBL" id="KAG7394401.1"/>
    </source>
</evidence>
<feature type="region of interest" description="Disordered" evidence="1">
    <location>
        <begin position="369"/>
        <end position="413"/>
    </location>
</feature>
<organism evidence="3 4">
    <name type="scientific">Phytophthora boehmeriae</name>
    <dbReference type="NCBI Taxonomy" id="109152"/>
    <lineage>
        <taxon>Eukaryota</taxon>
        <taxon>Sar</taxon>
        <taxon>Stramenopiles</taxon>
        <taxon>Oomycota</taxon>
        <taxon>Peronosporomycetes</taxon>
        <taxon>Peronosporales</taxon>
        <taxon>Peronosporaceae</taxon>
        <taxon>Phytophthora</taxon>
    </lineage>
</organism>
<feature type="transmembrane region" description="Helical" evidence="2">
    <location>
        <begin position="36"/>
        <end position="57"/>
    </location>
</feature>
<feature type="compositionally biased region" description="Low complexity" evidence="1">
    <location>
        <begin position="378"/>
        <end position="387"/>
    </location>
</feature>
<keyword evidence="2" id="KW-0812">Transmembrane</keyword>
<sequence length="495" mass="54450">MKSPTNYGSENEETTFIRRVAAPDRPNAGRRQKKRLILAGAGVTLVSASAAVGYAAFRSSGMDTATMPAQQQLSANLVAPDFVSTMGDGYYPEFDVLDQNEDGIVTYPEYMSDLNEVWDADKENIANADLPEVVKDDLYDQLNEKISRDTACVKRAMVPTKKRVLTFNRQTIDSLYYMLEVFCFEEPIEIPQKYFDEFPSTPAPTEAPAVEVSTPQGKETVIAEGPPVDGKETVEVVTPNGATKVEEVPVVETSEGPKAEVVTPSGAAVEVEVHTPATEAPVIEQTTSIKIETSQGTEKIIPEGPPSEGVQTVIVEKSNGETTEEDVPVVETSIGQPELKITTSSGATEVVALTHLQESSGATINEANTNEGNHENTNEGFNENTNEGNHEGYSEITNEGNHENTNEGNNNSEQNYMTKVEFRDRIGQEFTGRLQSMMAQVMDEEELTDKLRNWQISLSDCIDEAANRFGYYGVYEQAPYYDNAINWVSTECWKI</sequence>
<name>A0A8T1WMH0_9STRA</name>
<keyword evidence="2" id="KW-1133">Transmembrane helix</keyword>
<evidence type="ECO:0000256" key="1">
    <source>
        <dbReference type="SAM" id="MobiDB-lite"/>
    </source>
</evidence>
<protein>
    <submittedName>
        <fullName evidence="3">Ankyrin repeat domain-containing protein 60</fullName>
    </submittedName>
</protein>
<accession>A0A8T1WMH0</accession>
<dbReference type="InterPro" id="IPR018247">
    <property type="entry name" value="EF_Hand_1_Ca_BS"/>
</dbReference>
<comment type="caution">
    <text evidence="3">The sequence shown here is derived from an EMBL/GenBank/DDBJ whole genome shotgun (WGS) entry which is preliminary data.</text>
</comment>
<dbReference type="PROSITE" id="PS00018">
    <property type="entry name" value="EF_HAND_1"/>
    <property type="match status" value="1"/>
</dbReference>
<evidence type="ECO:0000313" key="4">
    <source>
        <dbReference type="Proteomes" id="UP000693981"/>
    </source>
</evidence>
<evidence type="ECO:0000256" key="2">
    <source>
        <dbReference type="SAM" id="Phobius"/>
    </source>
</evidence>